<evidence type="ECO:0000313" key="1">
    <source>
        <dbReference type="EMBL" id="KAJ8132264.1"/>
    </source>
</evidence>
<dbReference type="Proteomes" id="UP001153332">
    <property type="component" value="Unassembled WGS sequence"/>
</dbReference>
<proteinExistence type="predicted"/>
<dbReference type="EMBL" id="JAPUUL010000157">
    <property type="protein sequence ID" value="KAJ8132264.1"/>
    <property type="molecule type" value="Genomic_DNA"/>
</dbReference>
<gene>
    <name evidence="1" type="ORF">O1611_g1363</name>
</gene>
<evidence type="ECO:0000313" key="2">
    <source>
        <dbReference type="Proteomes" id="UP001153332"/>
    </source>
</evidence>
<sequence>MVDEVPSPTAWAKAAATLHKESMAKSPMGEFGFPITTYSANIPVDSIWDSSWEAAWTFQIRMLLDQDKALHDPDEEYSKLQDSFFDIVVPAYLKPLESNGRSISPCLLHSNLWRGNIKPRANSDSVCMINSVPCWGHHEAELGVCRNPRYGLGEAYIEEYLKLMPKSEPTEDFDTRNAVYAMRHHVLLSLIYHEDPSFRQVAINEMKKLVEKATSAASK</sequence>
<protein>
    <submittedName>
        <fullName evidence="1">Uncharacterized protein</fullName>
    </submittedName>
</protein>
<name>A0ACC2JY88_9PEZI</name>
<reference evidence="1" key="1">
    <citation type="submission" date="2022-12" db="EMBL/GenBank/DDBJ databases">
        <title>Genome Sequence of Lasiodiplodia mahajangana.</title>
        <authorList>
            <person name="Buettner E."/>
        </authorList>
    </citation>
    <scope>NUCLEOTIDE SEQUENCE</scope>
    <source>
        <strain evidence="1">VT137</strain>
    </source>
</reference>
<keyword evidence="2" id="KW-1185">Reference proteome</keyword>
<accession>A0ACC2JY88</accession>
<organism evidence="1 2">
    <name type="scientific">Lasiodiplodia mahajangana</name>
    <dbReference type="NCBI Taxonomy" id="1108764"/>
    <lineage>
        <taxon>Eukaryota</taxon>
        <taxon>Fungi</taxon>
        <taxon>Dikarya</taxon>
        <taxon>Ascomycota</taxon>
        <taxon>Pezizomycotina</taxon>
        <taxon>Dothideomycetes</taxon>
        <taxon>Dothideomycetes incertae sedis</taxon>
        <taxon>Botryosphaeriales</taxon>
        <taxon>Botryosphaeriaceae</taxon>
        <taxon>Lasiodiplodia</taxon>
    </lineage>
</organism>
<comment type="caution">
    <text evidence="1">The sequence shown here is derived from an EMBL/GenBank/DDBJ whole genome shotgun (WGS) entry which is preliminary data.</text>
</comment>